<keyword evidence="3" id="KW-1185">Reference proteome</keyword>
<dbReference type="Proteomes" id="UP001230188">
    <property type="component" value="Unassembled WGS sequence"/>
</dbReference>
<evidence type="ECO:0000259" key="1">
    <source>
        <dbReference type="Pfam" id="PF00248"/>
    </source>
</evidence>
<accession>A0AAD7U5M9</accession>
<evidence type="ECO:0000313" key="3">
    <source>
        <dbReference type="Proteomes" id="UP001230188"/>
    </source>
</evidence>
<dbReference type="Pfam" id="PF00248">
    <property type="entry name" value="Aldo_ket_red"/>
    <property type="match status" value="1"/>
</dbReference>
<dbReference type="PANTHER" id="PTHR42686">
    <property type="entry name" value="GH17980P-RELATED"/>
    <property type="match status" value="1"/>
</dbReference>
<dbReference type="InterPro" id="IPR036812">
    <property type="entry name" value="NAD(P)_OxRdtase_dom_sf"/>
</dbReference>
<proteinExistence type="predicted"/>
<sequence length="351" mass="37372">MFELSDGRESSACCGIEKIIVGTSSLAGLYGAQGEEEARSTIGRALERGFRNFDTAPHYGLGVSEARLGRALRQYEASEVRIWTKVGRLVRRREDARGPIEESNAGDRSIFAETPCELVPVLDYTAAGAAISVAESTERLGLRPFGARVHDPEQTPECEAAALSRDGAFAGLRASGLEVSVGTNDPRVVLRALDCVDAVMLANCWNLVDQNGADALAACAAKRIPVHLAGVYASGLLVGRDAYKYGPVPEVIRAKKAKWEDFAEERGLTLKVVALAFAFQPAAVSLVALGLRTAAEVDDTLDLLAQVEGKEPAFWRALFLDAEARGLLAPGALAACCHSADDSSSTLDDHQ</sequence>
<dbReference type="InterPro" id="IPR023210">
    <property type="entry name" value="NADP_OxRdtase_dom"/>
</dbReference>
<gene>
    <name evidence="2" type="ORF">CTAYLR_010227</name>
</gene>
<evidence type="ECO:0000313" key="2">
    <source>
        <dbReference type="EMBL" id="KAJ8598731.1"/>
    </source>
</evidence>
<feature type="domain" description="NADP-dependent oxidoreductase" evidence="1">
    <location>
        <begin position="18"/>
        <end position="304"/>
    </location>
</feature>
<dbReference type="EMBL" id="JAQMWT010000659">
    <property type="protein sequence ID" value="KAJ8598731.1"/>
    <property type="molecule type" value="Genomic_DNA"/>
</dbReference>
<comment type="caution">
    <text evidence="2">The sequence shown here is derived from an EMBL/GenBank/DDBJ whole genome shotgun (WGS) entry which is preliminary data.</text>
</comment>
<dbReference type="GO" id="GO:0005829">
    <property type="term" value="C:cytosol"/>
    <property type="evidence" value="ECO:0007669"/>
    <property type="project" value="TreeGrafter"/>
</dbReference>
<dbReference type="AlphaFoldDB" id="A0AAD7U5M9"/>
<dbReference type="Gene3D" id="3.20.20.100">
    <property type="entry name" value="NADP-dependent oxidoreductase domain"/>
    <property type="match status" value="1"/>
</dbReference>
<dbReference type="PANTHER" id="PTHR42686:SF1">
    <property type="entry name" value="GH17980P-RELATED"/>
    <property type="match status" value="1"/>
</dbReference>
<dbReference type="GO" id="GO:0016491">
    <property type="term" value="F:oxidoreductase activity"/>
    <property type="evidence" value="ECO:0007669"/>
    <property type="project" value="InterPro"/>
</dbReference>
<protein>
    <recommendedName>
        <fullName evidence="1">NADP-dependent oxidoreductase domain-containing protein</fullName>
    </recommendedName>
</protein>
<organism evidence="2 3">
    <name type="scientific">Chrysophaeum taylorii</name>
    <dbReference type="NCBI Taxonomy" id="2483200"/>
    <lineage>
        <taxon>Eukaryota</taxon>
        <taxon>Sar</taxon>
        <taxon>Stramenopiles</taxon>
        <taxon>Ochrophyta</taxon>
        <taxon>Pelagophyceae</taxon>
        <taxon>Pelagomonadales</taxon>
        <taxon>Pelagomonadaceae</taxon>
        <taxon>Chrysophaeum</taxon>
    </lineage>
</organism>
<reference evidence="2" key="1">
    <citation type="submission" date="2023-01" db="EMBL/GenBank/DDBJ databases">
        <title>Metagenome sequencing of chrysophaentin producing Chrysophaeum taylorii.</title>
        <authorList>
            <person name="Davison J."/>
            <person name="Bewley C."/>
        </authorList>
    </citation>
    <scope>NUCLEOTIDE SEQUENCE</scope>
    <source>
        <strain evidence="2">NIES-1699</strain>
    </source>
</reference>
<name>A0AAD7U5M9_9STRA</name>
<dbReference type="InterPro" id="IPR020471">
    <property type="entry name" value="AKR"/>
</dbReference>
<dbReference type="SUPFAM" id="SSF51430">
    <property type="entry name" value="NAD(P)-linked oxidoreductase"/>
    <property type="match status" value="1"/>
</dbReference>